<dbReference type="AlphaFoldDB" id="A0AAN6DRJ3"/>
<dbReference type="SUPFAM" id="SSF53335">
    <property type="entry name" value="S-adenosyl-L-methionine-dependent methyltransferases"/>
    <property type="match status" value="1"/>
</dbReference>
<keyword evidence="3" id="KW-1185">Reference proteome</keyword>
<accession>A0AAN6DRJ3</accession>
<evidence type="ECO:0000313" key="2">
    <source>
        <dbReference type="EMBL" id="KAI1610768.1"/>
    </source>
</evidence>
<dbReference type="PANTHER" id="PTHR12829">
    <property type="entry name" value="N6-ADENOSINE-METHYLTRANSFERASE"/>
    <property type="match status" value="1"/>
</dbReference>
<comment type="caution">
    <text evidence="2">The sequence shown here is derived from an EMBL/GenBank/DDBJ whole genome shotgun (WGS) entry which is preliminary data.</text>
</comment>
<dbReference type="EMBL" id="MU404357">
    <property type="protein sequence ID" value="KAI1610768.1"/>
    <property type="molecule type" value="Genomic_DNA"/>
</dbReference>
<organism evidence="2 3">
    <name type="scientific">Exophiala viscosa</name>
    <dbReference type="NCBI Taxonomy" id="2486360"/>
    <lineage>
        <taxon>Eukaryota</taxon>
        <taxon>Fungi</taxon>
        <taxon>Dikarya</taxon>
        <taxon>Ascomycota</taxon>
        <taxon>Pezizomycotina</taxon>
        <taxon>Eurotiomycetes</taxon>
        <taxon>Chaetothyriomycetidae</taxon>
        <taxon>Chaetothyriales</taxon>
        <taxon>Herpotrichiellaceae</taxon>
        <taxon>Exophiala</taxon>
    </lineage>
</organism>
<dbReference type="PANTHER" id="PTHR12829:SF4">
    <property type="entry name" value="N(6)-ADENINE-SPECIFIC METHYLTRANSFERASE METTL4"/>
    <property type="match status" value="1"/>
</dbReference>
<proteinExistence type="inferred from homology"/>
<sequence length="508" mass="56931">MVPDQATPMALNGAGNNANIVAEIVMSFVSAMNRASPFSLPSTAQKIILALERGLYAVRRYRHISNPGDSCPQAAFPTLDGLDLSPNFQLEEEGRWRWAPSWSLVFVRLLSLRLPSAGMPYPVLYENGSRTIVLLDIPSSIEHGQSTSHYLKSCPALKSSYPSTEPKGIKRDAAIDKIPISERRYHASLQHQISSALTEINEHLSGRGGLWCRKRGALLPQQDGHNGVLSDHNAPRHTAPTYPTVCTDHLSTASIVPLILSTTEPRNNLPSQNNIHAIVVHNPRLHRAIIDTIDRGAFYVPPRATFIRSSLKLGQQAFLACQKHKLLDTRFDLILMDPPWSNRSVRHSGAYQTSEDQIVDPFQQAVDIVRTSLAPNGLVAVWVTNKASIQSTVHGTFHFLEYHLFEEWIWIKTTVHGVPVSPLDGIWRRPYEVLLLFREGPTSQPPRRRVIAAVPDLHSRKPCLKLLLEDLLPSNYNGLELFARNLTSGWWSWGDEVLKFQHESQWTA</sequence>
<dbReference type="GO" id="GO:0032259">
    <property type="term" value="P:methylation"/>
    <property type="evidence" value="ECO:0007669"/>
    <property type="project" value="InterPro"/>
</dbReference>
<comment type="similarity">
    <text evidence="1">Belongs to the MT-A70-like family.</text>
</comment>
<protein>
    <submittedName>
        <fullName evidence="2">MT-A70-domain-containing protein</fullName>
    </submittedName>
</protein>
<dbReference type="GO" id="GO:0008168">
    <property type="term" value="F:methyltransferase activity"/>
    <property type="evidence" value="ECO:0007669"/>
    <property type="project" value="InterPro"/>
</dbReference>
<dbReference type="PROSITE" id="PS00092">
    <property type="entry name" value="N6_MTASE"/>
    <property type="match status" value="1"/>
</dbReference>
<name>A0AAN6DRJ3_9EURO</name>
<dbReference type="GO" id="GO:0005634">
    <property type="term" value="C:nucleus"/>
    <property type="evidence" value="ECO:0007669"/>
    <property type="project" value="TreeGrafter"/>
</dbReference>
<gene>
    <name evidence="2" type="ORF">EDD36DRAFT_420798</name>
</gene>
<dbReference type="GO" id="GO:0003676">
    <property type="term" value="F:nucleic acid binding"/>
    <property type="evidence" value="ECO:0007669"/>
    <property type="project" value="InterPro"/>
</dbReference>
<dbReference type="InterPro" id="IPR029063">
    <property type="entry name" value="SAM-dependent_MTases_sf"/>
</dbReference>
<dbReference type="Proteomes" id="UP001203852">
    <property type="component" value="Unassembled WGS sequence"/>
</dbReference>
<dbReference type="InterPro" id="IPR007757">
    <property type="entry name" value="MT-A70-like"/>
</dbReference>
<dbReference type="Gene3D" id="3.40.50.150">
    <property type="entry name" value="Vaccinia Virus protein VP39"/>
    <property type="match status" value="1"/>
</dbReference>
<dbReference type="PROSITE" id="PS51143">
    <property type="entry name" value="MT_A70"/>
    <property type="match status" value="1"/>
</dbReference>
<reference evidence="2" key="1">
    <citation type="journal article" date="2022" name="bioRxiv">
        <title>Deciphering the potential niche of two novel black yeast fungi from a biological soil crust based on their genomes, phenotypes, and melanin regulation.</title>
        <authorList>
            <consortium name="DOE Joint Genome Institute"/>
            <person name="Carr E.C."/>
            <person name="Barton Q."/>
            <person name="Grambo S."/>
            <person name="Sullivan M."/>
            <person name="Renfro C.M."/>
            <person name="Kuo A."/>
            <person name="Pangilinan J."/>
            <person name="Lipzen A."/>
            <person name="Keymanesh K."/>
            <person name="Savage E."/>
            <person name="Barry K."/>
            <person name="Grigoriev I.V."/>
            <person name="Riekhof W.R."/>
            <person name="Harris S.S."/>
        </authorList>
    </citation>
    <scope>NUCLEOTIDE SEQUENCE</scope>
    <source>
        <strain evidence="2">JF 03-4F</strain>
    </source>
</reference>
<dbReference type="Pfam" id="PF05063">
    <property type="entry name" value="MT-A70"/>
    <property type="match status" value="1"/>
</dbReference>
<evidence type="ECO:0000313" key="3">
    <source>
        <dbReference type="Proteomes" id="UP001203852"/>
    </source>
</evidence>
<evidence type="ECO:0000256" key="1">
    <source>
        <dbReference type="PROSITE-ProRule" id="PRU00489"/>
    </source>
</evidence>
<dbReference type="InterPro" id="IPR002052">
    <property type="entry name" value="DNA_methylase_N6_adenine_CS"/>
</dbReference>